<dbReference type="PROSITE" id="PS50001">
    <property type="entry name" value="SH2"/>
    <property type="match status" value="1"/>
</dbReference>
<dbReference type="PRINTS" id="PR00109">
    <property type="entry name" value="TYRKINASE"/>
</dbReference>
<keyword evidence="15" id="KW-1185">Reference proteome</keyword>
<keyword evidence="6 11" id="KW-0829">Tyrosine-protein kinase</keyword>
<proteinExistence type="inferred from homology"/>
<dbReference type="SMART" id="SM00219">
    <property type="entry name" value="TyrKc"/>
    <property type="match status" value="1"/>
</dbReference>
<dbReference type="InterPro" id="IPR020635">
    <property type="entry name" value="Tyr_kinase_cat_dom"/>
</dbReference>
<evidence type="ECO:0000256" key="5">
    <source>
        <dbReference type="ARBA" id="ARBA00022840"/>
    </source>
</evidence>
<keyword evidence="2" id="KW-0519">Myristate</keyword>
<dbReference type="EMBL" id="JAVHJS010000011">
    <property type="protein sequence ID" value="KAK2843520.1"/>
    <property type="molecule type" value="Genomic_DNA"/>
</dbReference>
<dbReference type="SUPFAM" id="SSF56112">
    <property type="entry name" value="Protein kinase-like (PK-like)"/>
    <property type="match status" value="1"/>
</dbReference>
<dbReference type="GO" id="GO:0005524">
    <property type="term" value="F:ATP binding"/>
    <property type="evidence" value="ECO:0007669"/>
    <property type="project" value="UniProtKB-UniRule"/>
</dbReference>
<evidence type="ECO:0000313" key="15">
    <source>
        <dbReference type="Proteomes" id="UP001187315"/>
    </source>
</evidence>
<keyword evidence="4 11" id="KW-0418">Kinase</keyword>
<keyword evidence="5 10" id="KW-0067">ATP-binding</keyword>
<dbReference type="InterPro" id="IPR008266">
    <property type="entry name" value="Tyr_kinase_AS"/>
</dbReference>
<dbReference type="InterPro" id="IPR036028">
    <property type="entry name" value="SH3-like_dom_sf"/>
</dbReference>
<name>A0AA88MUN8_TACVA</name>
<dbReference type="InterPro" id="IPR036860">
    <property type="entry name" value="SH2_dom_sf"/>
</dbReference>
<evidence type="ECO:0000256" key="9">
    <source>
        <dbReference type="PROSITE-ProRule" id="PRU00191"/>
    </source>
</evidence>
<evidence type="ECO:0000256" key="7">
    <source>
        <dbReference type="ARBA" id="ARBA00023288"/>
    </source>
</evidence>
<sequence>MGNIACSCERSCCLACSERRKEETVIQRQVYQSIADFPFNALSDRTLKKGDILEVIEEREHWVYARIRSANNGFSEEQIYVPTDFLKPVNSLEAQPWYFENIIRRTEAKRCLLRPENSDGAFLVWRSRENNNFYLSVKYEGVARHYRIKERESGKWFYLVKQKEFQTLSELVASYSEDQDGLCTRLNLPCVMLDKPSLPSLSFEYQWEIKRSTLTKVKKLGSGQFGEVWHGVWNNMIDVAIKEFRVISPDIQTEIKIMKALQHKNLLRLYAVCTADEPFCIITELIKNGSLKKYLIGHKDLRDIDFSLMMDFAVQITEGMIYLESKNIVHRDLRADNILLTEMMSCKIADFGLAQFTFAQDQQLSSVKVPVKWMAPEIFTGKEYTKKCDIWSFGVLLTEIVTYGNDPYPDLDKAACIQAIQRGYRMKRTADCPETLYDIMLLCWNHNPDERPTFMDLQERLLKLIPESSLDIN</sequence>
<dbReference type="AlphaFoldDB" id="A0AA88MUN8"/>
<comment type="similarity">
    <text evidence="11">Belongs to the protein kinase superfamily. Tyr protein kinase family.</text>
</comment>
<dbReference type="PROSITE" id="PS00109">
    <property type="entry name" value="PROTEIN_KINASE_TYR"/>
    <property type="match status" value="1"/>
</dbReference>
<feature type="domain" description="SH2" evidence="12">
    <location>
        <begin position="97"/>
        <end position="190"/>
    </location>
</feature>
<dbReference type="InterPro" id="IPR000719">
    <property type="entry name" value="Prot_kinase_dom"/>
</dbReference>
<reference evidence="14" key="1">
    <citation type="submission" date="2023-08" db="EMBL/GenBank/DDBJ databases">
        <title>Pelteobagrus vachellii genome.</title>
        <authorList>
            <person name="Liu H."/>
        </authorList>
    </citation>
    <scope>NUCLEOTIDE SEQUENCE</scope>
    <source>
        <strain evidence="14">PRFRI_2022a</strain>
        <tissue evidence="14">Muscle</tissue>
    </source>
</reference>
<dbReference type="Proteomes" id="UP001187315">
    <property type="component" value="Unassembled WGS sequence"/>
</dbReference>
<keyword evidence="7" id="KW-0449">Lipoprotein</keyword>
<dbReference type="PROSITE" id="PS00107">
    <property type="entry name" value="PROTEIN_KINASE_ATP"/>
    <property type="match status" value="1"/>
</dbReference>
<evidence type="ECO:0000256" key="4">
    <source>
        <dbReference type="ARBA" id="ARBA00022777"/>
    </source>
</evidence>
<dbReference type="InterPro" id="IPR017441">
    <property type="entry name" value="Protein_kinase_ATP_BS"/>
</dbReference>
<dbReference type="SMART" id="SM00252">
    <property type="entry name" value="SH2"/>
    <property type="match status" value="1"/>
</dbReference>
<dbReference type="Pfam" id="PF00017">
    <property type="entry name" value="SH2"/>
    <property type="match status" value="1"/>
</dbReference>
<dbReference type="GO" id="GO:0004715">
    <property type="term" value="F:non-membrane spanning protein tyrosine kinase activity"/>
    <property type="evidence" value="ECO:0007669"/>
    <property type="project" value="UniProtKB-EC"/>
</dbReference>
<dbReference type="PANTHER" id="PTHR24418">
    <property type="entry name" value="TYROSINE-PROTEIN KINASE"/>
    <property type="match status" value="1"/>
</dbReference>
<evidence type="ECO:0000256" key="10">
    <source>
        <dbReference type="PROSITE-ProRule" id="PRU10141"/>
    </source>
</evidence>
<feature type="binding site" evidence="10">
    <location>
        <position position="242"/>
    </location>
    <ligand>
        <name>ATP</name>
        <dbReference type="ChEBI" id="CHEBI:30616"/>
    </ligand>
</feature>
<dbReference type="InterPro" id="IPR001245">
    <property type="entry name" value="Ser-Thr/Tyr_kinase_cat_dom"/>
</dbReference>
<evidence type="ECO:0000313" key="14">
    <source>
        <dbReference type="EMBL" id="KAK2843520.1"/>
    </source>
</evidence>
<evidence type="ECO:0000256" key="3">
    <source>
        <dbReference type="ARBA" id="ARBA00022741"/>
    </source>
</evidence>
<dbReference type="SUPFAM" id="SSF50044">
    <property type="entry name" value="SH3-domain"/>
    <property type="match status" value="1"/>
</dbReference>
<dbReference type="InterPro" id="IPR011009">
    <property type="entry name" value="Kinase-like_dom_sf"/>
</dbReference>
<accession>A0AA88MUN8</accession>
<feature type="domain" description="Protein kinase" evidence="13">
    <location>
        <begin position="214"/>
        <end position="465"/>
    </location>
</feature>
<comment type="catalytic activity">
    <reaction evidence="8 11">
        <text>L-tyrosyl-[protein] + ATP = O-phospho-L-tyrosyl-[protein] + ADP + H(+)</text>
        <dbReference type="Rhea" id="RHEA:10596"/>
        <dbReference type="Rhea" id="RHEA-COMP:10136"/>
        <dbReference type="Rhea" id="RHEA-COMP:20101"/>
        <dbReference type="ChEBI" id="CHEBI:15378"/>
        <dbReference type="ChEBI" id="CHEBI:30616"/>
        <dbReference type="ChEBI" id="CHEBI:46858"/>
        <dbReference type="ChEBI" id="CHEBI:61978"/>
        <dbReference type="ChEBI" id="CHEBI:456216"/>
        <dbReference type="EC" id="2.7.10.2"/>
    </reaction>
</comment>
<dbReference type="Gene3D" id="1.10.510.10">
    <property type="entry name" value="Transferase(Phosphotransferase) domain 1"/>
    <property type="match status" value="1"/>
</dbReference>
<keyword evidence="3 10" id="KW-0547">Nucleotide-binding</keyword>
<evidence type="ECO:0000256" key="1">
    <source>
        <dbReference type="ARBA" id="ARBA00022679"/>
    </source>
</evidence>
<dbReference type="FunFam" id="1.10.510.10:FF:000554">
    <property type="entry name" value="Predicted protein"/>
    <property type="match status" value="1"/>
</dbReference>
<dbReference type="EC" id="2.7.10.2" evidence="11"/>
<dbReference type="InterPro" id="IPR050198">
    <property type="entry name" value="Non-receptor_tyrosine_kinases"/>
</dbReference>
<protein>
    <recommendedName>
        <fullName evidence="11">Tyrosine-protein kinase</fullName>
        <ecNumber evidence="11">2.7.10.2</ecNumber>
    </recommendedName>
</protein>
<dbReference type="Pfam" id="PF07714">
    <property type="entry name" value="PK_Tyr_Ser-Thr"/>
    <property type="match status" value="1"/>
</dbReference>
<evidence type="ECO:0000256" key="6">
    <source>
        <dbReference type="ARBA" id="ARBA00023137"/>
    </source>
</evidence>
<evidence type="ECO:0000256" key="2">
    <source>
        <dbReference type="ARBA" id="ARBA00022707"/>
    </source>
</evidence>
<dbReference type="Gene3D" id="3.30.505.10">
    <property type="entry name" value="SH2 domain"/>
    <property type="match status" value="1"/>
</dbReference>
<dbReference type="SUPFAM" id="SSF55550">
    <property type="entry name" value="SH2 domain"/>
    <property type="match status" value="1"/>
</dbReference>
<dbReference type="InterPro" id="IPR000980">
    <property type="entry name" value="SH2"/>
</dbReference>
<keyword evidence="1 11" id="KW-0808">Transferase</keyword>
<evidence type="ECO:0000256" key="8">
    <source>
        <dbReference type="ARBA" id="ARBA00051245"/>
    </source>
</evidence>
<comment type="caution">
    <text evidence="14">The sequence shown here is derived from an EMBL/GenBank/DDBJ whole genome shotgun (WGS) entry which is preliminary data.</text>
</comment>
<evidence type="ECO:0000259" key="12">
    <source>
        <dbReference type="PROSITE" id="PS50001"/>
    </source>
</evidence>
<dbReference type="Gene3D" id="2.30.30.40">
    <property type="entry name" value="SH3 Domains"/>
    <property type="match status" value="1"/>
</dbReference>
<gene>
    <name evidence="14" type="ORF">Q7C36_011735</name>
</gene>
<dbReference type="PROSITE" id="PS50011">
    <property type="entry name" value="PROTEIN_KINASE_DOM"/>
    <property type="match status" value="1"/>
</dbReference>
<evidence type="ECO:0000256" key="11">
    <source>
        <dbReference type="RuleBase" id="RU362096"/>
    </source>
</evidence>
<evidence type="ECO:0000259" key="13">
    <source>
        <dbReference type="PROSITE" id="PS50011"/>
    </source>
</evidence>
<organism evidence="14 15">
    <name type="scientific">Tachysurus vachellii</name>
    <name type="common">Darkbarbel catfish</name>
    <name type="synonym">Pelteobagrus vachellii</name>
    <dbReference type="NCBI Taxonomy" id="175792"/>
    <lineage>
        <taxon>Eukaryota</taxon>
        <taxon>Metazoa</taxon>
        <taxon>Chordata</taxon>
        <taxon>Craniata</taxon>
        <taxon>Vertebrata</taxon>
        <taxon>Euteleostomi</taxon>
        <taxon>Actinopterygii</taxon>
        <taxon>Neopterygii</taxon>
        <taxon>Teleostei</taxon>
        <taxon>Ostariophysi</taxon>
        <taxon>Siluriformes</taxon>
        <taxon>Bagridae</taxon>
        <taxon>Tachysurus</taxon>
    </lineage>
</organism>
<keyword evidence="9" id="KW-0727">SH2 domain</keyword>